<dbReference type="InterPro" id="IPR035434">
    <property type="entry name" value="GCL_bact_plant"/>
</dbReference>
<sequence length="110" mass="12206">MRGHYLICGDLTLPLGVKITELLNGIFERFDWDKVMEGDYVIGLKQGKQSISLEPSGQFELRGAPLETLHQTLLKLTHLYQEANDHTRASNTGDDEAYADSTSVPNEGQG</sequence>
<keyword evidence="3" id="KW-0067">ATP-binding</keyword>
<protein>
    <submittedName>
        <fullName evidence="5">Uncharacterized protein</fullName>
    </submittedName>
</protein>
<keyword evidence="6" id="KW-1185">Reference proteome</keyword>
<keyword evidence="2" id="KW-0547">Nucleotide-binding</keyword>
<dbReference type="PANTHER" id="PTHR34378">
    <property type="entry name" value="GLUTAMATE--CYSTEINE LIGASE, CHLOROPLASTIC"/>
    <property type="match status" value="1"/>
</dbReference>
<organism evidence="5 6">
    <name type="scientific">Acacia crassicarpa</name>
    <name type="common">northern wattle</name>
    <dbReference type="NCBI Taxonomy" id="499986"/>
    <lineage>
        <taxon>Eukaryota</taxon>
        <taxon>Viridiplantae</taxon>
        <taxon>Streptophyta</taxon>
        <taxon>Embryophyta</taxon>
        <taxon>Tracheophyta</taxon>
        <taxon>Spermatophyta</taxon>
        <taxon>Magnoliopsida</taxon>
        <taxon>eudicotyledons</taxon>
        <taxon>Gunneridae</taxon>
        <taxon>Pentapetalae</taxon>
        <taxon>rosids</taxon>
        <taxon>fabids</taxon>
        <taxon>Fabales</taxon>
        <taxon>Fabaceae</taxon>
        <taxon>Caesalpinioideae</taxon>
        <taxon>mimosoid clade</taxon>
        <taxon>Acacieae</taxon>
        <taxon>Acacia</taxon>
    </lineage>
</organism>
<dbReference type="EMBL" id="JAWXYG010000005">
    <property type="protein sequence ID" value="KAK4270992.1"/>
    <property type="molecule type" value="Genomic_DNA"/>
</dbReference>
<dbReference type="Proteomes" id="UP001293593">
    <property type="component" value="Unassembled WGS sequence"/>
</dbReference>
<accession>A0AAE1JMH8</accession>
<name>A0AAE1JMH8_9FABA</name>
<dbReference type="Gene3D" id="3.30.590.20">
    <property type="match status" value="1"/>
</dbReference>
<dbReference type="GO" id="GO:0005524">
    <property type="term" value="F:ATP binding"/>
    <property type="evidence" value="ECO:0007669"/>
    <property type="project" value="UniProtKB-KW"/>
</dbReference>
<reference evidence="5" key="1">
    <citation type="submission" date="2023-10" db="EMBL/GenBank/DDBJ databases">
        <title>Chromosome-level genome of the transformable northern wattle, Acacia crassicarpa.</title>
        <authorList>
            <person name="Massaro I."/>
            <person name="Sinha N.R."/>
            <person name="Poethig S."/>
            <person name="Leichty A.R."/>
        </authorList>
    </citation>
    <scope>NUCLEOTIDE SEQUENCE</scope>
    <source>
        <strain evidence="5">Acra3RX</strain>
        <tissue evidence="5">Leaf</tissue>
    </source>
</reference>
<feature type="compositionally biased region" description="Polar residues" evidence="4">
    <location>
        <begin position="100"/>
        <end position="110"/>
    </location>
</feature>
<feature type="region of interest" description="Disordered" evidence="4">
    <location>
        <begin position="85"/>
        <end position="110"/>
    </location>
</feature>
<evidence type="ECO:0000256" key="2">
    <source>
        <dbReference type="ARBA" id="ARBA00022741"/>
    </source>
</evidence>
<dbReference type="GO" id="GO:0006750">
    <property type="term" value="P:glutathione biosynthetic process"/>
    <property type="evidence" value="ECO:0007669"/>
    <property type="project" value="InterPro"/>
</dbReference>
<evidence type="ECO:0000256" key="1">
    <source>
        <dbReference type="ARBA" id="ARBA00022598"/>
    </source>
</evidence>
<dbReference type="GO" id="GO:0004357">
    <property type="term" value="F:glutamate-cysteine ligase activity"/>
    <property type="evidence" value="ECO:0007669"/>
    <property type="project" value="InterPro"/>
</dbReference>
<evidence type="ECO:0000256" key="3">
    <source>
        <dbReference type="ARBA" id="ARBA00022840"/>
    </source>
</evidence>
<comment type="caution">
    <text evidence="5">The sequence shown here is derived from an EMBL/GenBank/DDBJ whole genome shotgun (WGS) entry which is preliminary data.</text>
</comment>
<evidence type="ECO:0000313" key="5">
    <source>
        <dbReference type="EMBL" id="KAK4270992.1"/>
    </source>
</evidence>
<dbReference type="PANTHER" id="PTHR34378:SF1">
    <property type="entry name" value="GLUTAMATE--CYSTEINE LIGASE, CHLOROPLASTIC"/>
    <property type="match status" value="1"/>
</dbReference>
<keyword evidence="1" id="KW-0436">Ligase</keyword>
<gene>
    <name evidence="5" type="ORF">QN277_019754</name>
</gene>
<evidence type="ECO:0000313" key="6">
    <source>
        <dbReference type="Proteomes" id="UP001293593"/>
    </source>
</evidence>
<evidence type="ECO:0000256" key="4">
    <source>
        <dbReference type="SAM" id="MobiDB-lite"/>
    </source>
</evidence>
<proteinExistence type="predicted"/>
<dbReference type="AlphaFoldDB" id="A0AAE1JMH8"/>